<dbReference type="Proteomes" id="UP001165306">
    <property type="component" value="Unassembled WGS sequence"/>
</dbReference>
<reference evidence="7" key="1">
    <citation type="submission" date="2022-06" db="EMBL/GenBank/DDBJ databases">
        <title>CFH 74404 Thermomicrobiaceae sp.</title>
        <authorList>
            <person name="Ming H."/>
            <person name="Li W.-J."/>
            <person name="Zhao Z."/>
        </authorList>
    </citation>
    <scope>NUCLEOTIDE SEQUENCE</scope>
    <source>
        <strain evidence="7">CFH 74404</strain>
    </source>
</reference>
<dbReference type="PANTHER" id="PTHR45900:SF1">
    <property type="entry name" value="MITOCHONDRIAL DNA REPAIR PROTEIN RECA HOMOLOG-RELATED"/>
    <property type="match status" value="1"/>
</dbReference>
<evidence type="ECO:0000256" key="2">
    <source>
        <dbReference type="ARBA" id="ARBA00015553"/>
    </source>
</evidence>
<evidence type="ECO:0000256" key="3">
    <source>
        <dbReference type="ARBA" id="ARBA00022741"/>
    </source>
</evidence>
<sequence length="316" mass="34015">MRPRTLAERQAALDALRRELAARFGAHVLLRWEQAQPQRAARALPTGSLALDLASGIGGLPRGRLSELAGPPYAGKRTLAAHAVAQAQRGRGWAAYLDGAQSLDPDRWRALGVDLADLLWALPRSLPEALAMAQLLLRTRALDLIVLDLRPGWAGRLLARGVRRLRPLARRAPTALLVVRDLLPSEPDAGLGGAALRLRLVPDEELWLGSARAGLRVRPLVQARGQAEPVAVPVALELDERAGLRRAAELFDLACWLGVVVRHPLGFLGAGTVLGRSRSAALARLEAEPALWARVEEEVRARGLSPVERPVAGAGR</sequence>
<dbReference type="GO" id="GO:0006310">
    <property type="term" value="P:DNA recombination"/>
    <property type="evidence" value="ECO:0007669"/>
    <property type="project" value="UniProtKB-KW"/>
</dbReference>
<dbReference type="GO" id="GO:0006281">
    <property type="term" value="P:DNA repair"/>
    <property type="evidence" value="ECO:0007669"/>
    <property type="project" value="InterPro"/>
</dbReference>
<dbReference type="AlphaFoldDB" id="A0AA42BBP9"/>
<dbReference type="RefSeq" id="WP_284055803.1">
    <property type="nucleotide sequence ID" value="NZ_JAMSLR010000001.1"/>
</dbReference>
<keyword evidence="4" id="KW-0067">ATP-binding</keyword>
<keyword evidence="3" id="KW-0547">Nucleotide-binding</keyword>
<evidence type="ECO:0000256" key="1">
    <source>
        <dbReference type="ARBA" id="ARBA00009391"/>
    </source>
</evidence>
<dbReference type="GO" id="GO:0003697">
    <property type="term" value="F:single-stranded DNA binding"/>
    <property type="evidence" value="ECO:0007669"/>
    <property type="project" value="InterPro"/>
</dbReference>
<dbReference type="GO" id="GO:0005524">
    <property type="term" value="F:ATP binding"/>
    <property type="evidence" value="ECO:0007669"/>
    <property type="project" value="UniProtKB-KW"/>
</dbReference>
<dbReference type="Gene3D" id="3.40.50.300">
    <property type="entry name" value="P-loop containing nucleotide triphosphate hydrolases"/>
    <property type="match status" value="1"/>
</dbReference>
<dbReference type="EMBL" id="JAMSLR010000001">
    <property type="protein sequence ID" value="MCM8748023.1"/>
    <property type="molecule type" value="Genomic_DNA"/>
</dbReference>
<dbReference type="SUPFAM" id="SSF52540">
    <property type="entry name" value="P-loop containing nucleoside triphosphate hydrolases"/>
    <property type="match status" value="1"/>
</dbReference>
<evidence type="ECO:0000313" key="7">
    <source>
        <dbReference type="EMBL" id="MCM8748023.1"/>
    </source>
</evidence>
<evidence type="ECO:0000256" key="5">
    <source>
        <dbReference type="ARBA" id="ARBA00023172"/>
    </source>
</evidence>
<comment type="caution">
    <text evidence="7">The sequence shown here is derived from an EMBL/GenBank/DDBJ whole genome shotgun (WGS) entry which is preliminary data.</text>
</comment>
<comment type="similarity">
    <text evidence="1">Belongs to the RecA family.</text>
</comment>
<evidence type="ECO:0000256" key="4">
    <source>
        <dbReference type="ARBA" id="ARBA00022840"/>
    </source>
</evidence>
<accession>A0AA42BBP9</accession>
<keyword evidence="8" id="KW-1185">Reference proteome</keyword>
<gene>
    <name evidence="7" type="ORF">NET02_02565</name>
</gene>
<protein>
    <recommendedName>
        <fullName evidence="2">Protein RecA</fullName>
    </recommendedName>
</protein>
<dbReference type="InterPro" id="IPR027417">
    <property type="entry name" value="P-loop_NTPase"/>
</dbReference>
<organism evidence="7 8">
    <name type="scientific">Thermalbibacter longus</name>
    <dbReference type="NCBI Taxonomy" id="2951981"/>
    <lineage>
        <taxon>Bacteria</taxon>
        <taxon>Pseudomonadati</taxon>
        <taxon>Thermomicrobiota</taxon>
        <taxon>Thermomicrobia</taxon>
        <taxon>Thermomicrobiales</taxon>
        <taxon>Thermomicrobiaceae</taxon>
        <taxon>Thermalbibacter</taxon>
    </lineage>
</organism>
<proteinExistence type="inferred from homology"/>
<dbReference type="InterPro" id="IPR049428">
    <property type="entry name" value="RecA-like_N"/>
</dbReference>
<dbReference type="InterPro" id="IPR013765">
    <property type="entry name" value="DNA_recomb/repair_RecA"/>
</dbReference>
<dbReference type="PANTHER" id="PTHR45900">
    <property type="entry name" value="RECA"/>
    <property type="match status" value="1"/>
</dbReference>
<keyword evidence="5" id="KW-0233">DNA recombination</keyword>
<dbReference type="PRINTS" id="PR00142">
    <property type="entry name" value="RECA"/>
</dbReference>
<evidence type="ECO:0000259" key="6">
    <source>
        <dbReference type="Pfam" id="PF00154"/>
    </source>
</evidence>
<name>A0AA42BBP9_9BACT</name>
<feature type="domain" description="RecA-like N-terminal" evidence="6">
    <location>
        <begin position="15"/>
        <end position="148"/>
    </location>
</feature>
<evidence type="ECO:0000313" key="8">
    <source>
        <dbReference type="Proteomes" id="UP001165306"/>
    </source>
</evidence>
<dbReference type="Pfam" id="PF00154">
    <property type="entry name" value="RecA_N"/>
    <property type="match status" value="1"/>
</dbReference>